<dbReference type="InterPro" id="IPR036412">
    <property type="entry name" value="HAD-like_sf"/>
</dbReference>
<dbReference type="InterPro" id="IPR006438">
    <property type="entry name" value="HAD-SF_TIGR01548"/>
</dbReference>
<dbReference type="GO" id="GO:0016787">
    <property type="term" value="F:hydrolase activity"/>
    <property type="evidence" value="ECO:0007669"/>
    <property type="project" value="UniProtKB-KW"/>
</dbReference>
<dbReference type="InterPro" id="IPR023214">
    <property type="entry name" value="HAD_sf"/>
</dbReference>
<evidence type="ECO:0000313" key="2">
    <source>
        <dbReference type="Proteomes" id="UP000718564"/>
    </source>
</evidence>
<comment type="caution">
    <text evidence="1">The sequence shown here is derived from an EMBL/GenBank/DDBJ whole genome shotgun (WGS) entry which is preliminary data.</text>
</comment>
<dbReference type="Proteomes" id="UP000718564">
    <property type="component" value="Unassembled WGS sequence"/>
</dbReference>
<dbReference type="RefSeq" id="WP_169155164.1">
    <property type="nucleotide sequence ID" value="NZ_CAWPJE010000033.1"/>
</dbReference>
<dbReference type="Gene3D" id="3.40.50.1000">
    <property type="entry name" value="HAD superfamily/HAD-like"/>
    <property type="match status" value="1"/>
</dbReference>
<gene>
    <name evidence="1" type="ORF">DP116_10580</name>
</gene>
<proteinExistence type="predicted"/>
<reference evidence="1 2" key="1">
    <citation type="submission" date="2018-06" db="EMBL/GenBank/DDBJ databases">
        <title>Comparative genomics of Brasilonema spp. strains.</title>
        <authorList>
            <person name="Alvarenga D.O."/>
            <person name="Fiore M.F."/>
            <person name="Varani A.M."/>
        </authorList>
    </citation>
    <scope>NUCLEOTIDE SEQUENCE [LARGE SCALE GENOMIC DNA]</scope>
    <source>
        <strain evidence="1 2">SPC951</strain>
    </source>
</reference>
<dbReference type="Pfam" id="PF00702">
    <property type="entry name" value="Hydrolase"/>
    <property type="match status" value="1"/>
</dbReference>
<organism evidence="1 2">
    <name type="scientific">Brasilonema bromeliae SPC951</name>
    <dbReference type="NCBI Taxonomy" id="385972"/>
    <lineage>
        <taxon>Bacteria</taxon>
        <taxon>Bacillati</taxon>
        <taxon>Cyanobacteriota</taxon>
        <taxon>Cyanophyceae</taxon>
        <taxon>Nostocales</taxon>
        <taxon>Scytonemataceae</taxon>
        <taxon>Brasilonema</taxon>
        <taxon>Bromeliae group (in: Brasilonema)</taxon>
    </lineage>
</organism>
<protein>
    <submittedName>
        <fullName evidence="1">TIGR01548 family HAD-type hydrolase</fullName>
    </submittedName>
</protein>
<keyword evidence="1" id="KW-0378">Hydrolase</keyword>
<dbReference type="SUPFAM" id="SSF56784">
    <property type="entry name" value="HAD-like"/>
    <property type="match status" value="1"/>
</dbReference>
<accession>A0ABX1P7T3</accession>
<dbReference type="EMBL" id="QMEB01000064">
    <property type="protein sequence ID" value="NMG19882.1"/>
    <property type="molecule type" value="Genomic_DNA"/>
</dbReference>
<sequence>MTEQLSPKAIVVFDIDGVVRDVSGSYRRAIADTVQHFTEGVYRPTPLDIDQLKSEGVWNNDWEASQELIYRYFETLSYTREQLQLDYNAIVTFFQSRYRGPDPHRFTGYICNEPLLLDSKYLEELTKAEIPWGFFSGATRGSATYILEQRLGLKSPVLIAMEDAPGKPNPTGLFATVRLLESSDNRNNDHLTPVIYVGDTVGDMYTVKQARLEEPSRTWIGVGVLPPHVQQIVARRDAYAEKLIDAGASMVFTNVQHLSLLRISELVNETGFGQV</sequence>
<dbReference type="NCBIfam" id="TIGR01548">
    <property type="entry name" value="HAD-SF-IA-hyp1"/>
    <property type="match status" value="1"/>
</dbReference>
<evidence type="ECO:0000313" key="1">
    <source>
        <dbReference type="EMBL" id="NMG19882.1"/>
    </source>
</evidence>
<keyword evidence="2" id="KW-1185">Reference proteome</keyword>
<name>A0ABX1P7T3_9CYAN</name>